<reference evidence="4 5" key="1">
    <citation type="submission" date="2019-05" db="EMBL/GenBank/DDBJ databases">
        <title>Draft genome sequence of Nonomuraea zeae DSM 100528.</title>
        <authorList>
            <person name="Saricaoglu S."/>
            <person name="Isik K."/>
        </authorList>
    </citation>
    <scope>NUCLEOTIDE SEQUENCE [LARGE SCALE GENOMIC DNA]</scope>
    <source>
        <strain evidence="4 5">DSM 100528</strain>
    </source>
</reference>
<name>A0A5S4FBL9_9ACTN</name>
<organism evidence="4 5">
    <name type="scientific">Nonomuraea zeae</name>
    <dbReference type="NCBI Taxonomy" id="1642303"/>
    <lineage>
        <taxon>Bacteria</taxon>
        <taxon>Bacillati</taxon>
        <taxon>Actinomycetota</taxon>
        <taxon>Actinomycetes</taxon>
        <taxon>Streptosporangiales</taxon>
        <taxon>Streptosporangiaceae</taxon>
        <taxon>Nonomuraea</taxon>
    </lineage>
</organism>
<sequence>MGLPIQNSVNYSRLCSWIRNTSKCSHLSTRRPMPERTVRRQARGLKRMAEILDAAETVIAEVGYPDMTTNQVAARAGMSPGSLYQFFRNKEEILDGLVVRYTDDRQEFWAARLAVVTPDIPLEALVGQLVDESVRFKSESPAYWSLLYGTATGDQLAAASLRLHADIARQIAAMLQRRSPELPDDRAQLMGTMALAMVKAVMPMIASTTAEGGAELVTELKVMLVRYLT</sequence>
<evidence type="ECO:0000256" key="2">
    <source>
        <dbReference type="PROSITE-ProRule" id="PRU00335"/>
    </source>
</evidence>
<evidence type="ECO:0000256" key="1">
    <source>
        <dbReference type="ARBA" id="ARBA00023125"/>
    </source>
</evidence>
<dbReference type="InterPro" id="IPR050109">
    <property type="entry name" value="HTH-type_TetR-like_transc_reg"/>
</dbReference>
<proteinExistence type="predicted"/>
<dbReference type="InterPro" id="IPR009057">
    <property type="entry name" value="Homeodomain-like_sf"/>
</dbReference>
<dbReference type="PANTHER" id="PTHR30055">
    <property type="entry name" value="HTH-TYPE TRANSCRIPTIONAL REGULATOR RUTR"/>
    <property type="match status" value="1"/>
</dbReference>
<dbReference type="PROSITE" id="PS50977">
    <property type="entry name" value="HTH_TETR_2"/>
    <property type="match status" value="1"/>
</dbReference>
<dbReference type="Pfam" id="PF17918">
    <property type="entry name" value="TetR_C_15"/>
    <property type="match status" value="1"/>
</dbReference>
<dbReference type="PRINTS" id="PR00455">
    <property type="entry name" value="HTHTETR"/>
</dbReference>
<evidence type="ECO:0000313" key="5">
    <source>
        <dbReference type="Proteomes" id="UP000306628"/>
    </source>
</evidence>
<dbReference type="GO" id="GO:0003700">
    <property type="term" value="F:DNA-binding transcription factor activity"/>
    <property type="evidence" value="ECO:0007669"/>
    <property type="project" value="TreeGrafter"/>
</dbReference>
<dbReference type="AlphaFoldDB" id="A0A5S4FBL9"/>
<keyword evidence="5" id="KW-1185">Reference proteome</keyword>
<dbReference type="InterPro" id="IPR001647">
    <property type="entry name" value="HTH_TetR"/>
</dbReference>
<protein>
    <submittedName>
        <fullName evidence="4">TetR/AcrR family transcriptional regulator</fullName>
    </submittedName>
</protein>
<dbReference type="GO" id="GO:0000976">
    <property type="term" value="F:transcription cis-regulatory region binding"/>
    <property type="evidence" value="ECO:0007669"/>
    <property type="project" value="TreeGrafter"/>
</dbReference>
<gene>
    <name evidence="4" type="ORF">ETD85_56180</name>
</gene>
<dbReference type="InterPro" id="IPR041669">
    <property type="entry name" value="TetR_C_15"/>
</dbReference>
<keyword evidence="1 2" id="KW-0238">DNA-binding</keyword>
<comment type="caution">
    <text evidence="4">The sequence shown here is derived from an EMBL/GenBank/DDBJ whole genome shotgun (WGS) entry which is preliminary data.</text>
</comment>
<accession>A0A5S4FBL9</accession>
<dbReference type="OrthoDB" id="5242390at2"/>
<dbReference type="Pfam" id="PF00440">
    <property type="entry name" value="TetR_N"/>
    <property type="match status" value="1"/>
</dbReference>
<dbReference type="EMBL" id="VCKX01000395">
    <property type="protein sequence ID" value="TMR15313.1"/>
    <property type="molecule type" value="Genomic_DNA"/>
</dbReference>
<dbReference type="SUPFAM" id="SSF46689">
    <property type="entry name" value="Homeodomain-like"/>
    <property type="match status" value="1"/>
</dbReference>
<dbReference type="PANTHER" id="PTHR30055:SF201">
    <property type="entry name" value="TRANSCRIPTIONAL REGULATORY PROTEIN"/>
    <property type="match status" value="1"/>
</dbReference>
<feature type="DNA-binding region" description="H-T-H motif" evidence="2">
    <location>
        <begin position="68"/>
        <end position="87"/>
    </location>
</feature>
<dbReference type="Proteomes" id="UP000306628">
    <property type="component" value="Unassembled WGS sequence"/>
</dbReference>
<feature type="domain" description="HTH tetR-type" evidence="3">
    <location>
        <begin position="45"/>
        <end position="105"/>
    </location>
</feature>
<dbReference type="Gene3D" id="1.10.357.10">
    <property type="entry name" value="Tetracycline Repressor, domain 2"/>
    <property type="match status" value="1"/>
</dbReference>
<evidence type="ECO:0000259" key="3">
    <source>
        <dbReference type="PROSITE" id="PS50977"/>
    </source>
</evidence>
<evidence type="ECO:0000313" key="4">
    <source>
        <dbReference type="EMBL" id="TMR15313.1"/>
    </source>
</evidence>